<dbReference type="GO" id="GO:0005524">
    <property type="term" value="F:ATP binding"/>
    <property type="evidence" value="ECO:0007669"/>
    <property type="project" value="UniProtKB-UniRule"/>
</dbReference>
<feature type="compositionally biased region" description="Basic and acidic residues" evidence="7">
    <location>
        <begin position="441"/>
        <end position="451"/>
    </location>
</feature>
<keyword evidence="1" id="KW-0723">Serine/threonine-protein kinase</keyword>
<dbReference type="FunFam" id="1.10.510.10:FF:000040">
    <property type="entry name" value="Mitogen-activated protein kinase"/>
    <property type="match status" value="1"/>
</dbReference>
<evidence type="ECO:0000259" key="8">
    <source>
        <dbReference type="PROSITE" id="PS50011"/>
    </source>
</evidence>
<evidence type="ECO:0000256" key="2">
    <source>
        <dbReference type="ARBA" id="ARBA00022679"/>
    </source>
</evidence>
<keyword evidence="4" id="KW-0418">Kinase</keyword>
<feature type="compositionally biased region" description="Polar residues" evidence="7">
    <location>
        <begin position="408"/>
        <end position="424"/>
    </location>
</feature>
<reference evidence="9" key="1">
    <citation type="submission" date="2021-01" db="EMBL/GenBank/DDBJ databases">
        <title>Phytophthora aleatoria, a newly-described species from Pinus radiata is distinct from Phytophthora cactorum isolates based on comparative genomics.</title>
        <authorList>
            <person name="Mcdougal R."/>
            <person name="Panda P."/>
            <person name="Williams N."/>
            <person name="Studholme D.J."/>
        </authorList>
    </citation>
    <scope>NUCLEOTIDE SEQUENCE</scope>
    <source>
        <strain evidence="9">NZFS 4037</strain>
    </source>
</reference>
<feature type="compositionally biased region" description="Polar residues" evidence="7">
    <location>
        <begin position="756"/>
        <end position="771"/>
    </location>
</feature>
<sequence>MAHSTSSSSALSSRSSSSRGSPGFKVYGSVFKVSSRYQFLNPLGKGSYGVVCAAKDLETGQCVAIKKVTPMAKRTTDAKHTLREVLLLQHLGKHPNVRVISIHNLSANIKDDELYIVMDLMDTDMHRVIQSSQPLSDAHAKYFLHQLLRGVKYLHDNGVLHRDLKPGNLLLSKTCQLKIADFGLARKIPRGFDRAPMTEHVVTRWYRAPELMLQPDGLYDQSVDMWSVGCIFAEILGRKALFPGKNFLHQLTLIFDVIGAPSPEATIRIQSSQAQRFINSLGKKPKVPFRTLFPKATDAAVDLLDRMLEFDPTKRISAQEALAHPYMQDIERKYRSRGGVDPPPCMRADFSFDLKNLSKMELRALIVKEVDNHRKSILARTNSTEFITSDTGENREYGTMEKPRSVLTPSVIPSATPPANSSGSGARMSKIQATLRQAQEQSREHERKTTSEQHTSVVTFGSNRQRIRTTSKPPVPKQQEANIYVSNQHDNVRVVAAQATLLSDSLAFRVFPPPEEVETKPAASIEDVSTQSRESTAISEPKIYARTSLSARSYTNDSKPSPLATVLYNGASLPEASDALATCIALTKRSKALIASLASSSGTSASFHHSQAWQTNQSRNPEHSASSSSSSSASSHDSKVCTGISRSSRPGSAFLTKTIKKKPEESVSASIAVGRPRRVSSAGPTRSKPRVLPGNGSHTARNSSATNAYVGSINSLIRAQRSNNGQSLADSANSMLANMRPNKQQEPFDSREEYEPSTSGKYLKTQRSTSKLPGADPMEKKTPAKKLTVPKSPKFSVMSWQKKNEARAGYTSSMLR</sequence>
<evidence type="ECO:0000256" key="4">
    <source>
        <dbReference type="ARBA" id="ARBA00022777"/>
    </source>
</evidence>
<feature type="region of interest" description="Disordered" evidence="7">
    <location>
        <begin position="608"/>
        <end position="706"/>
    </location>
</feature>
<dbReference type="EMBL" id="JAENGY010000231">
    <property type="protein sequence ID" value="KAG6968678.1"/>
    <property type="molecule type" value="Genomic_DNA"/>
</dbReference>
<dbReference type="PROSITE" id="PS50011">
    <property type="entry name" value="PROTEIN_KINASE_DOM"/>
    <property type="match status" value="1"/>
</dbReference>
<dbReference type="CDD" id="cd07834">
    <property type="entry name" value="STKc_MAPK"/>
    <property type="match status" value="1"/>
</dbReference>
<dbReference type="InterPro" id="IPR000719">
    <property type="entry name" value="Prot_kinase_dom"/>
</dbReference>
<keyword evidence="3 6" id="KW-0547">Nucleotide-binding</keyword>
<evidence type="ECO:0000256" key="3">
    <source>
        <dbReference type="ARBA" id="ARBA00022741"/>
    </source>
</evidence>
<dbReference type="InterPro" id="IPR017441">
    <property type="entry name" value="Protein_kinase_ATP_BS"/>
</dbReference>
<evidence type="ECO:0000313" key="9">
    <source>
        <dbReference type="EMBL" id="KAG6968678.1"/>
    </source>
</evidence>
<dbReference type="AlphaFoldDB" id="A0A8J5J965"/>
<feature type="region of interest" description="Disordered" evidence="7">
    <location>
        <begin position="408"/>
        <end position="477"/>
    </location>
</feature>
<feature type="compositionally biased region" description="Low complexity" evidence="7">
    <location>
        <begin position="624"/>
        <end position="635"/>
    </location>
</feature>
<dbReference type="GO" id="GO:0004674">
    <property type="term" value="F:protein serine/threonine kinase activity"/>
    <property type="evidence" value="ECO:0007669"/>
    <property type="project" value="UniProtKB-KW"/>
</dbReference>
<feature type="domain" description="Protein kinase" evidence="8">
    <location>
        <begin position="37"/>
        <end position="327"/>
    </location>
</feature>
<organism evidence="9 10">
    <name type="scientific">Phytophthora aleatoria</name>
    <dbReference type="NCBI Taxonomy" id="2496075"/>
    <lineage>
        <taxon>Eukaryota</taxon>
        <taxon>Sar</taxon>
        <taxon>Stramenopiles</taxon>
        <taxon>Oomycota</taxon>
        <taxon>Peronosporomycetes</taxon>
        <taxon>Peronosporales</taxon>
        <taxon>Peronosporaceae</taxon>
        <taxon>Phytophthora</taxon>
    </lineage>
</organism>
<evidence type="ECO:0000256" key="7">
    <source>
        <dbReference type="SAM" id="MobiDB-lite"/>
    </source>
</evidence>
<dbReference type="InterPro" id="IPR050117">
    <property type="entry name" value="MAPK"/>
</dbReference>
<dbReference type="Proteomes" id="UP000709295">
    <property type="component" value="Unassembled WGS sequence"/>
</dbReference>
<evidence type="ECO:0000256" key="5">
    <source>
        <dbReference type="ARBA" id="ARBA00022840"/>
    </source>
</evidence>
<name>A0A8J5J965_9STRA</name>
<evidence type="ECO:0000313" key="10">
    <source>
        <dbReference type="Proteomes" id="UP000709295"/>
    </source>
</evidence>
<feature type="region of interest" description="Disordered" evidence="7">
    <location>
        <begin position="1"/>
        <end position="22"/>
    </location>
</feature>
<evidence type="ECO:0000256" key="1">
    <source>
        <dbReference type="ARBA" id="ARBA00022527"/>
    </source>
</evidence>
<dbReference type="PROSITE" id="PS00107">
    <property type="entry name" value="PROTEIN_KINASE_ATP"/>
    <property type="match status" value="1"/>
</dbReference>
<accession>A0A8J5J965</accession>
<feature type="compositionally biased region" description="Low complexity" evidence="7">
    <location>
        <begin position="1"/>
        <end position="21"/>
    </location>
</feature>
<protein>
    <recommendedName>
        <fullName evidence="8">Protein kinase domain-containing protein</fullName>
    </recommendedName>
</protein>
<dbReference type="PANTHER" id="PTHR24055">
    <property type="entry name" value="MITOGEN-ACTIVATED PROTEIN KINASE"/>
    <property type="match status" value="1"/>
</dbReference>
<dbReference type="InterPro" id="IPR008271">
    <property type="entry name" value="Ser/Thr_kinase_AS"/>
</dbReference>
<keyword evidence="10" id="KW-1185">Reference proteome</keyword>
<feature type="compositionally biased region" description="Polar residues" evidence="7">
    <location>
        <begin position="452"/>
        <end position="472"/>
    </location>
</feature>
<feature type="region of interest" description="Disordered" evidence="7">
    <location>
        <begin position="518"/>
        <end position="540"/>
    </location>
</feature>
<gene>
    <name evidence="9" type="ORF">JG688_00005674</name>
</gene>
<dbReference type="Pfam" id="PF00069">
    <property type="entry name" value="Pkinase"/>
    <property type="match status" value="1"/>
</dbReference>
<feature type="binding site" evidence="6">
    <location>
        <position position="67"/>
    </location>
    <ligand>
        <name>ATP</name>
        <dbReference type="ChEBI" id="CHEBI:30616"/>
    </ligand>
</feature>
<feature type="region of interest" description="Disordered" evidence="7">
    <location>
        <begin position="738"/>
        <end position="816"/>
    </location>
</feature>
<keyword evidence="2" id="KW-0808">Transferase</keyword>
<dbReference type="SMART" id="SM00220">
    <property type="entry name" value="S_TKc"/>
    <property type="match status" value="1"/>
</dbReference>
<keyword evidence="5 6" id="KW-0067">ATP-binding</keyword>
<comment type="caution">
    <text evidence="9">The sequence shown here is derived from an EMBL/GenBank/DDBJ whole genome shotgun (WGS) entry which is preliminary data.</text>
</comment>
<dbReference type="PROSITE" id="PS00108">
    <property type="entry name" value="PROTEIN_KINASE_ST"/>
    <property type="match status" value="1"/>
</dbReference>
<evidence type="ECO:0000256" key="6">
    <source>
        <dbReference type="PROSITE-ProRule" id="PRU10141"/>
    </source>
</evidence>
<feature type="compositionally biased region" description="Polar residues" evidence="7">
    <location>
        <begin position="527"/>
        <end position="538"/>
    </location>
</feature>
<feature type="compositionally biased region" description="Polar residues" evidence="7">
    <location>
        <begin position="696"/>
        <end position="706"/>
    </location>
</feature>
<feature type="compositionally biased region" description="Polar residues" evidence="7">
    <location>
        <begin position="431"/>
        <end position="440"/>
    </location>
</feature>
<proteinExistence type="predicted"/>